<dbReference type="RefSeq" id="WP_165393306.1">
    <property type="nucleotide sequence ID" value="NZ_SHKP01000006.1"/>
</dbReference>
<dbReference type="CDD" id="cd07710">
    <property type="entry name" value="arylsulfatase_Sdsa1-like_MBL-fold"/>
    <property type="match status" value="1"/>
</dbReference>
<dbReference type="InterPro" id="IPR044097">
    <property type="entry name" value="Bds1/SdsA1_MBL-fold"/>
</dbReference>
<evidence type="ECO:0000259" key="6">
    <source>
        <dbReference type="SMART" id="SM00849"/>
    </source>
</evidence>
<evidence type="ECO:0000313" key="7">
    <source>
        <dbReference type="EMBL" id="RZT97981.1"/>
    </source>
</evidence>
<dbReference type="PANTHER" id="PTHR43223">
    <property type="entry name" value="ALKYL/ARYL-SULFATASE"/>
    <property type="match status" value="1"/>
</dbReference>
<keyword evidence="5" id="KW-0732">Signal</keyword>
<dbReference type="GO" id="GO:0046983">
    <property type="term" value="F:protein dimerization activity"/>
    <property type="evidence" value="ECO:0007669"/>
    <property type="project" value="InterPro"/>
</dbReference>
<dbReference type="InterPro" id="IPR052195">
    <property type="entry name" value="Bact_Alkyl/Aryl-Sulfatase"/>
</dbReference>
<evidence type="ECO:0000256" key="4">
    <source>
        <dbReference type="ARBA" id="ARBA00033751"/>
    </source>
</evidence>
<dbReference type="GO" id="GO:0046872">
    <property type="term" value="F:metal ion binding"/>
    <property type="evidence" value="ECO:0007669"/>
    <property type="project" value="UniProtKB-KW"/>
</dbReference>
<gene>
    <name evidence="7" type="ORF">EV670_2381</name>
</gene>
<dbReference type="Pfam" id="PF14863">
    <property type="entry name" value="Alkyl_sulf_dimr"/>
    <property type="match status" value="1"/>
</dbReference>
<dbReference type="InterPro" id="IPR036866">
    <property type="entry name" value="RibonucZ/Hydroxyglut_hydro"/>
</dbReference>
<name>A0A4Q7VNM8_9BURK</name>
<feature type="chain" id="PRO_5020267635" evidence="5">
    <location>
        <begin position="26"/>
        <end position="603"/>
    </location>
</feature>
<dbReference type="SUPFAM" id="SSF56281">
    <property type="entry name" value="Metallo-hydrolase/oxidoreductase"/>
    <property type="match status" value="1"/>
</dbReference>
<protein>
    <submittedName>
        <fullName evidence="7">Alkyl sulfatase BDS1-like metallo-beta-lactamase superfamily hydrolase</fullName>
    </submittedName>
</protein>
<keyword evidence="1" id="KW-0479">Metal-binding</keyword>
<evidence type="ECO:0000256" key="2">
    <source>
        <dbReference type="ARBA" id="ARBA00022801"/>
    </source>
</evidence>
<feature type="domain" description="Metallo-beta-lactamase" evidence="6">
    <location>
        <begin position="74"/>
        <end position="294"/>
    </location>
</feature>
<dbReference type="Gene3D" id="3.60.15.30">
    <property type="entry name" value="Metallo-beta-lactamase domain"/>
    <property type="match status" value="1"/>
</dbReference>
<comment type="caution">
    <text evidence="7">The sequence shown here is derived from an EMBL/GenBank/DDBJ whole genome shotgun (WGS) entry which is preliminary data.</text>
</comment>
<dbReference type="Pfam" id="PF00753">
    <property type="entry name" value="Lactamase_B"/>
    <property type="match status" value="1"/>
</dbReference>
<dbReference type="SUPFAM" id="SSF55718">
    <property type="entry name" value="SCP-like"/>
    <property type="match status" value="1"/>
</dbReference>
<organism evidence="7 8">
    <name type="scientific">Rivibacter subsaxonicus</name>
    <dbReference type="NCBI Taxonomy" id="457575"/>
    <lineage>
        <taxon>Bacteria</taxon>
        <taxon>Pseudomonadati</taxon>
        <taxon>Pseudomonadota</taxon>
        <taxon>Betaproteobacteria</taxon>
        <taxon>Burkholderiales</taxon>
        <taxon>Rivibacter</taxon>
    </lineage>
</organism>
<accession>A0A4Q7VNM8</accession>
<feature type="signal peptide" evidence="5">
    <location>
        <begin position="1"/>
        <end position="25"/>
    </location>
</feature>
<proteinExistence type="inferred from homology"/>
<dbReference type="Gene3D" id="1.25.40.880">
    <property type="entry name" value="Alkyl sulfatase, dimerisation domain"/>
    <property type="match status" value="1"/>
</dbReference>
<keyword evidence="3" id="KW-0862">Zinc</keyword>
<comment type="similarity">
    <text evidence="4">Belongs to the metallo-beta-lactamase superfamily. Type III sulfatase family.</text>
</comment>
<dbReference type="EMBL" id="SHKP01000006">
    <property type="protein sequence ID" value="RZT97981.1"/>
    <property type="molecule type" value="Genomic_DNA"/>
</dbReference>
<evidence type="ECO:0000256" key="1">
    <source>
        <dbReference type="ARBA" id="ARBA00022723"/>
    </source>
</evidence>
<dbReference type="PANTHER" id="PTHR43223:SF1">
    <property type="entry name" value="ALKYL_ARYL-SULFATASE BDS1"/>
    <property type="match status" value="1"/>
</dbReference>
<sequence>MSRFSVAFAVLTTPALLLASAGLVAAEPPPRPDKYFVPFSAPQNFIDHARYFKEEAIKVGPYKIWSINTPNGGIGNVIVIEGTDGVVLIDSSVGVEHATRARELMRGLTSKPVVALIYTHHHADHTNGTAAFVSREDAQSGKVKIIAAENFMRENERENGASGPIMALRAGYMYGVLLPPDAEGTHYHIGCCGFTVTGAPGFIAPNTLVPLDKPTEMTLAGLKFVFFHTGGEAASHIGIYLPQQRIVFAGDEIQGPTFPQLHSLRGTRPRDIERWFGAIDRMRAYKADYLVPGHGQIVAGADKVETMLTNYRDAMQYVLDQSVRLINMGLTPDELAETVALPKAVQVEPWGIEYYGNVHVSTRNVYGGYISWWNGDPAELGPTPRLEKARRTVAMMGGRDKVFAEAERAFFAGDAQWAAELTTPLIRIDMNDWPARHLKAAALRVIGYKQTSSSLRGFYLTGALEIEGKVDPAALQRKLAAQIFAAETEPSETLFNMLRYRINPQRASGKLLRLGYRLTDTNEDFTLTLRNSVLQVQTERVAEEDARVEMTRKQFNQLLDGTLSHDKAVAGGARISGNPAVIGELFAVMDRPEELPTPNTSLR</sequence>
<dbReference type="InterPro" id="IPR036527">
    <property type="entry name" value="SCP2_sterol-bd_dom_sf"/>
</dbReference>
<evidence type="ECO:0000256" key="5">
    <source>
        <dbReference type="SAM" id="SignalP"/>
    </source>
</evidence>
<dbReference type="AlphaFoldDB" id="A0A4Q7VNM8"/>
<dbReference type="SMART" id="SM00849">
    <property type="entry name" value="Lactamase_B"/>
    <property type="match status" value="1"/>
</dbReference>
<dbReference type="InterPro" id="IPR038536">
    <property type="entry name" value="Alkyl/aryl-sulf_dimr_sf"/>
</dbReference>
<keyword evidence="2 7" id="KW-0378">Hydrolase</keyword>
<dbReference type="Proteomes" id="UP000293671">
    <property type="component" value="Unassembled WGS sequence"/>
</dbReference>
<dbReference type="InterPro" id="IPR001279">
    <property type="entry name" value="Metallo-B-lactamas"/>
</dbReference>
<evidence type="ECO:0000313" key="8">
    <source>
        <dbReference type="Proteomes" id="UP000293671"/>
    </source>
</evidence>
<dbReference type="GO" id="GO:0018741">
    <property type="term" value="F:linear primary-alkylsulfatase activity"/>
    <property type="evidence" value="ECO:0007669"/>
    <property type="project" value="InterPro"/>
</dbReference>
<dbReference type="InterPro" id="IPR029229">
    <property type="entry name" value="Alkyl_sulf_C"/>
</dbReference>
<dbReference type="Pfam" id="PF14864">
    <property type="entry name" value="Alkyl_sulf_C"/>
    <property type="match status" value="1"/>
</dbReference>
<reference evidence="7 8" key="1">
    <citation type="submission" date="2019-02" db="EMBL/GenBank/DDBJ databases">
        <title>Genomic Encyclopedia of Type Strains, Phase IV (KMG-IV): sequencing the most valuable type-strain genomes for metagenomic binning, comparative biology and taxonomic classification.</title>
        <authorList>
            <person name="Goeker M."/>
        </authorList>
    </citation>
    <scope>NUCLEOTIDE SEQUENCE [LARGE SCALE GENOMIC DNA]</scope>
    <source>
        <strain evidence="7 8">DSM 19570</strain>
    </source>
</reference>
<dbReference type="InterPro" id="IPR029228">
    <property type="entry name" value="Alkyl_sulf_dimr"/>
</dbReference>
<evidence type="ECO:0000256" key="3">
    <source>
        <dbReference type="ARBA" id="ARBA00022833"/>
    </source>
</evidence>
<dbReference type="Gene3D" id="3.30.1050.10">
    <property type="entry name" value="SCP2 sterol-binding domain"/>
    <property type="match status" value="1"/>
</dbReference>
<keyword evidence="8" id="KW-1185">Reference proteome</keyword>
<dbReference type="GO" id="GO:0018909">
    <property type="term" value="P:dodecyl sulfate metabolic process"/>
    <property type="evidence" value="ECO:0007669"/>
    <property type="project" value="InterPro"/>
</dbReference>